<accession>A0AAV9HDD1</accession>
<sequence>MSNPTGIVLSSIAVQEPTPNIRNSKGIVHTTTASQKVWSGEPGSEIVDGDGSFFPASNGTNRVRLALQFTATEQIWELVKNDNIQLIGTDSKGDTVITEQKLTTDPSGSGTVLLSFGPSYALSNGLPWGFAGDVTWRWEIPGHDSFVQVTRLELYSLCDTLPAFFHGVVSVQFLRKMVLPARLKPDQTWTDYVVNAAFSNFGYKYEITSGNPKFTNGYKGWTFDLRRWVQGVGRNNLINCYDQAAIVQVALGLSAERPKTQWMYMVPYGYIHDTQLVGYPETKCNNPIADSPNDLFLKDNNDPKRKPFGNHAFLLVNDKVVDACAGPHIGTETLDEYIASAIQSRDQTTLYDSKKSKVSKPGTPDDATAYRGVTGLDLCDIREPARDHPSSPNSRTAMAAAGTNMDPDVSNYAAPLKSFQDVIDKVTKTPSLDVFVSSLGVEMTWDIPNAVSSTSNPDTEITIYVCENSDRAVHMFENTLHESNAPYAERLEKPSGADATAVYGETLSQLMLASKTVSTTTHTSGSCCFVSWVRGNVTVVMTGVAESAADLFTKCMGQDIDHAIKAKSALPENPPDLEVVSITMEDDSIKNGDSVTVDSGETFTLTVKLGFNSDHCSFTDTVVNIDGWGKEKAALNPIVLRRDTQSTQEWVFEMTCPSGAVGTGEHPLEFAFAERETSRVHTVKLGVTVTNPQ</sequence>
<dbReference type="EMBL" id="MU865084">
    <property type="protein sequence ID" value="KAK4458070.1"/>
    <property type="molecule type" value="Genomic_DNA"/>
</dbReference>
<keyword evidence="3" id="KW-1185">Reference proteome</keyword>
<organism evidence="2 3">
    <name type="scientific">Cladorrhinum samala</name>
    <dbReference type="NCBI Taxonomy" id="585594"/>
    <lineage>
        <taxon>Eukaryota</taxon>
        <taxon>Fungi</taxon>
        <taxon>Dikarya</taxon>
        <taxon>Ascomycota</taxon>
        <taxon>Pezizomycotina</taxon>
        <taxon>Sordariomycetes</taxon>
        <taxon>Sordariomycetidae</taxon>
        <taxon>Sordariales</taxon>
        <taxon>Podosporaceae</taxon>
        <taxon>Cladorrhinum</taxon>
    </lineage>
</organism>
<comment type="caution">
    <text evidence="2">The sequence shown here is derived from an EMBL/GenBank/DDBJ whole genome shotgun (WGS) entry which is preliminary data.</text>
</comment>
<evidence type="ECO:0000256" key="1">
    <source>
        <dbReference type="SAM" id="MobiDB-lite"/>
    </source>
</evidence>
<protein>
    <submittedName>
        <fullName evidence="2">Uncharacterized protein</fullName>
    </submittedName>
</protein>
<name>A0AAV9HDD1_9PEZI</name>
<evidence type="ECO:0000313" key="3">
    <source>
        <dbReference type="Proteomes" id="UP001321749"/>
    </source>
</evidence>
<evidence type="ECO:0000313" key="2">
    <source>
        <dbReference type="EMBL" id="KAK4458070.1"/>
    </source>
</evidence>
<reference evidence="2" key="2">
    <citation type="submission" date="2023-06" db="EMBL/GenBank/DDBJ databases">
        <authorList>
            <consortium name="Lawrence Berkeley National Laboratory"/>
            <person name="Mondo S.J."/>
            <person name="Hensen N."/>
            <person name="Bonometti L."/>
            <person name="Westerberg I."/>
            <person name="Brannstrom I.O."/>
            <person name="Guillou S."/>
            <person name="Cros-Aarteil S."/>
            <person name="Calhoun S."/>
            <person name="Haridas S."/>
            <person name="Kuo A."/>
            <person name="Pangilinan J."/>
            <person name="Riley R."/>
            <person name="Labutti K."/>
            <person name="Andreopoulos B."/>
            <person name="Lipzen A."/>
            <person name="Chen C."/>
            <person name="Yanf M."/>
            <person name="Daum C."/>
            <person name="Ng V."/>
            <person name="Clum A."/>
            <person name="Steindorff A."/>
            <person name="Ohm R."/>
            <person name="Martin F."/>
            <person name="Silar P."/>
            <person name="Natvig D."/>
            <person name="Lalanne C."/>
            <person name="Gautier V."/>
            <person name="Ament-Velasquez S.L."/>
            <person name="Kruys A."/>
            <person name="Hutchinson M.I."/>
            <person name="Powell A.J."/>
            <person name="Barry K."/>
            <person name="Miller A.N."/>
            <person name="Grigoriev I.V."/>
            <person name="Debuchy R."/>
            <person name="Gladieux P."/>
            <person name="Thoren M.H."/>
            <person name="Johannesson H."/>
        </authorList>
    </citation>
    <scope>NUCLEOTIDE SEQUENCE</scope>
    <source>
        <strain evidence="2">PSN324</strain>
    </source>
</reference>
<dbReference type="AlphaFoldDB" id="A0AAV9HDD1"/>
<gene>
    <name evidence="2" type="ORF">QBC42DRAFT_28329</name>
</gene>
<dbReference type="Proteomes" id="UP001321749">
    <property type="component" value="Unassembled WGS sequence"/>
</dbReference>
<proteinExistence type="predicted"/>
<reference evidence="2" key="1">
    <citation type="journal article" date="2023" name="Mol. Phylogenet. Evol.">
        <title>Genome-scale phylogeny and comparative genomics of the fungal order Sordariales.</title>
        <authorList>
            <person name="Hensen N."/>
            <person name="Bonometti L."/>
            <person name="Westerberg I."/>
            <person name="Brannstrom I.O."/>
            <person name="Guillou S."/>
            <person name="Cros-Aarteil S."/>
            <person name="Calhoun S."/>
            <person name="Haridas S."/>
            <person name="Kuo A."/>
            <person name="Mondo S."/>
            <person name="Pangilinan J."/>
            <person name="Riley R."/>
            <person name="LaButti K."/>
            <person name="Andreopoulos B."/>
            <person name="Lipzen A."/>
            <person name="Chen C."/>
            <person name="Yan M."/>
            <person name="Daum C."/>
            <person name="Ng V."/>
            <person name="Clum A."/>
            <person name="Steindorff A."/>
            <person name="Ohm R.A."/>
            <person name="Martin F."/>
            <person name="Silar P."/>
            <person name="Natvig D.O."/>
            <person name="Lalanne C."/>
            <person name="Gautier V."/>
            <person name="Ament-Velasquez S.L."/>
            <person name="Kruys A."/>
            <person name="Hutchinson M.I."/>
            <person name="Powell A.J."/>
            <person name="Barry K."/>
            <person name="Miller A.N."/>
            <person name="Grigoriev I.V."/>
            <person name="Debuchy R."/>
            <person name="Gladieux P."/>
            <person name="Hiltunen Thoren M."/>
            <person name="Johannesson H."/>
        </authorList>
    </citation>
    <scope>NUCLEOTIDE SEQUENCE</scope>
    <source>
        <strain evidence="2">PSN324</strain>
    </source>
</reference>
<feature type="region of interest" description="Disordered" evidence="1">
    <location>
        <begin position="383"/>
        <end position="403"/>
    </location>
</feature>